<evidence type="ECO:0000313" key="1">
    <source>
        <dbReference type="EMBL" id="CAK6432081.1"/>
    </source>
</evidence>
<gene>
    <name evidence="1" type="ORF">MPIPNATIZW_LOCUS387</name>
</gene>
<evidence type="ECO:0000313" key="2">
    <source>
        <dbReference type="Proteomes" id="UP001314169"/>
    </source>
</evidence>
<reference evidence="1" key="1">
    <citation type="submission" date="2023-12" db="EMBL/GenBank/DDBJ databases">
        <authorList>
            <person name="Brown T."/>
        </authorList>
    </citation>
    <scope>NUCLEOTIDE SEQUENCE</scope>
</reference>
<keyword evidence="2" id="KW-1185">Reference proteome</keyword>
<dbReference type="Proteomes" id="UP001314169">
    <property type="component" value="Chromosome 1"/>
</dbReference>
<name>A0ABN9Z1H0_PIPNA</name>
<proteinExistence type="predicted"/>
<protein>
    <submittedName>
        <fullName evidence="1">Uncharacterized protein</fullName>
    </submittedName>
</protein>
<organism evidence="1 2">
    <name type="scientific">Pipistrellus nathusii</name>
    <name type="common">Nathusius' pipistrelle</name>
    <dbReference type="NCBI Taxonomy" id="59473"/>
    <lineage>
        <taxon>Eukaryota</taxon>
        <taxon>Metazoa</taxon>
        <taxon>Chordata</taxon>
        <taxon>Craniata</taxon>
        <taxon>Vertebrata</taxon>
        <taxon>Euteleostomi</taxon>
        <taxon>Mammalia</taxon>
        <taxon>Eutheria</taxon>
        <taxon>Laurasiatheria</taxon>
        <taxon>Chiroptera</taxon>
        <taxon>Yangochiroptera</taxon>
        <taxon>Vespertilionidae</taxon>
        <taxon>Pipistrellus</taxon>
    </lineage>
</organism>
<accession>A0ABN9Z1H0</accession>
<dbReference type="EMBL" id="OY882858">
    <property type="protein sequence ID" value="CAK6432081.1"/>
    <property type="molecule type" value="Genomic_DNA"/>
</dbReference>
<sequence>MQFVFLHSFGIIPLCRSFHRKDSLQFVQIESSLLQIQMQKQCIPNRYTNSAMDINKCGINNSFILFKKQKTKNKTISKYKNVGIQNGFPYTHIYIILLQTVDHKTKVSSACFILENPQGDASIQLERRCAKPPTVLAEP</sequence>